<dbReference type="STRING" id="1198245.SAMN05444858_10287"/>
<feature type="compositionally biased region" description="Low complexity" evidence="1">
    <location>
        <begin position="82"/>
        <end position="127"/>
    </location>
</feature>
<feature type="transmembrane region" description="Helical" evidence="2">
    <location>
        <begin position="21"/>
        <end position="42"/>
    </location>
</feature>
<evidence type="ECO:0000256" key="2">
    <source>
        <dbReference type="SAM" id="Phobius"/>
    </source>
</evidence>
<dbReference type="AlphaFoldDB" id="A0A1N6S457"/>
<dbReference type="InterPro" id="IPR001919">
    <property type="entry name" value="CBD2"/>
</dbReference>
<dbReference type="GO" id="GO:0030247">
    <property type="term" value="F:polysaccharide binding"/>
    <property type="evidence" value="ECO:0007669"/>
    <property type="project" value="UniProtKB-UniRule"/>
</dbReference>
<evidence type="ECO:0000313" key="4">
    <source>
        <dbReference type="EMBL" id="SIQ35736.1"/>
    </source>
</evidence>
<dbReference type="Gene3D" id="2.60.40.290">
    <property type="match status" value="1"/>
</dbReference>
<dbReference type="Pfam" id="PF00553">
    <property type="entry name" value="CBM_2"/>
    <property type="match status" value="1"/>
</dbReference>
<protein>
    <submittedName>
        <fullName evidence="4">Cellulose binding domain-containing protein</fullName>
    </submittedName>
</protein>
<feature type="domain" description="CBM2" evidence="3">
    <location>
        <begin position="133"/>
        <end position="243"/>
    </location>
</feature>
<reference evidence="4 5" key="1">
    <citation type="submission" date="2017-01" db="EMBL/GenBank/DDBJ databases">
        <authorList>
            <person name="Mah S.A."/>
            <person name="Swanson W.J."/>
            <person name="Moy G.W."/>
            <person name="Vacquier V.D."/>
        </authorList>
    </citation>
    <scope>NUCLEOTIDE SEQUENCE [LARGE SCALE GENOMIC DNA]</scope>
    <source>
        <strain evidence="4 5">DSM 45758</strain>
    </source>
</reference>
<dbReference type="InterPro" id="IPR012291">
    <property type="entry name" value="CBM2_carb-bd_dom_sf"/>
</dbReference>
<evidence type="ECO:0000313" key="5">
    <source>
        <dbReference type="Proteomes" id="UP000186004"/>
    </source>
</evidence>
<sequence length="243" mass="24927">MSGTDQGARRRHGRAVASSPWIVVFAGVVVMVVLLIIVLSTYRGRSDDSEVPRGLEVGAPMPTPPWLSASPTGSASADSTGGTRPPSVSVTPTPSSTSAVPTSSASASSATAAPPGSPSVTPSPRVSDAPQVSAAPPAPPTLTGRYRVSSTFSGGFIGEVQVSNVSGNDQDWQVRLEFSGGRVTTAWVMNAQQGKLRENDDIYTYTGGADLAPGASVRLMFHVERAETRPVACSVNGVTCSGL</sequence>
<dbReference type="InterPro" id="IPR008965">
    <property type="entry name" value="CBM2/CBM3_carb-bd_dom_sf"/>
</dbReference>
<keyword evidence="2" id="KW-0472">Membrane</keyword>
<evidence type="ECO:0000256" key="1">
    <source>
        <dbReference type="SAM" id="MobiDB-lite"/>
    </source>
</evidence>
<name>A0A1N6S457_9ACTN</name>
<evidence type="ECO:0000259" key="3">
    <source>
        <dbReference type="PROSITE" id="PS51173"/>
    </source>
</evidence>
<dbReference type="GO" id="GO:0005975">
    <property type="term" value="P:carbohydrate metabolic process"/>
    <property type="evidence" value="ECO:0007669"/>
    <property type="project" value="InterPro"/>
</dbReference>
<keyword evidence="2" id="KW-0812">Transmembrane</keyword>
<dbReference type="PROSITE" id="PS51173">
    <property type="entry name" value="CBM2"/>
    <property type="match status" value="1"/>
</dbReference>
<gene>
    <name evidence="4" type="ORF">SAMN05444858_10287</name>
</gene>
<dbReference type="SMART" id="SM00637">
    <property type="entry name" value="CBD_II"/>
    <property type="match status" value="1"/>
</dbReference>
<dbReference type="EMBL" id="FTNF01000002">
    <property type="protein sequence ID" value="SIQ35736.1"/>
    <property type="molecule type" value="Genomic_DNA"/>
</dbReference>
<dbReference type="SUPFAM" id="SSF49384">
    <property type="entry name" value="Carbohydrate-binding domain"/>
    <property type="match status" value="1"/>
</dbReference>
<proteinExistence type="predicted"/>
<feature type="compositionally biased region" description="Polar residues" evidence="1">
    <location>
        <begin position="69"/>
        <end position="81"/>
    </location>
</feature>
<feature type="region of interest" description="Disordered" evidence="1">
    <location>
        <begin position="46"/>
        <end position="143"/>
    </location>
</feature>
<keyword evidence="2" id="KW-1133">Transmembrane helix</keyword>
<accession>A0A1N6S457</accession>
<dbReference type="Proteomes" id="UP000186004">
    <property type="component" value="Unassembled WGS sequence"/>
</dbReference>
<dbReference type="GO" id="GO:0004553">
    <property type="term" value="F:hydrolase activity, hydrolyzing O-glycosyl compounds"/>
    <property type="evidence" value="ECO:0007669"/>
    <property type="project" value="InterPro"/>
</dbReference>
<keyword evidence="5" id="KW-1185">Reference proteome</keyword>
<organism evidence="4 5">
    <name type="scientific">Micromonospora avicenniae</name>
    <dbReference type="NCBI Taxonomy" id="1198245"/>
    <lineage>
        <taxon>Bacteria</taxon>
        <taxon>Bacillati</taxon>
        <taxon>Actinomycetota</taxon>
        <taxon>Actinomycetes</taxon>
        <taxon>Micromonosporales</taxon>
        <taxon>Micromonosporaceae</taxon>
        <taxon>Micromonospora</taxon>
    </lineage>
</organism>